<feature type="compositionally biased region" description="Low complexity" evidence="1">
    <location>
        <begin position="368"/>
        <end position="383"/>
    </location>
</feature>
<dbReference type="STRING" id="1287681.M7TMR1"/>
<feature type="compositionally biased region" description="Polar residues" evidence="1">
    <location>
        <begin position="611"/>
        <end position="621"/>
    </location>
</feature>
<dbReference type="AlphaFoldDB" id="M7TMR1"/>
<dbReference type="OMA" id="ECYETID"/>
<sequence>MDALALETAGAESERTDEVADDESELEEQEEHDLIDRQFELSKIDEELERDDGDDEDGGGGDLMYDDEEEEDDMDLWDIEASRPTPDEPSSFIAHVVPKPKAEPETVAAQPPRRGRIPSPWRRTNRRLIYKDDVLSPSQIEIEEGAVSEVDDEYEMIPPAASRRTSAVQQRQTQTQTQEHEYEYEQEQEQEQEEEQDGQERLELQEEIEAQSDARDAEVQEDEVEEDDGPYEGDDYDMLAQQSDGDSIAEEEEQEQAPESEGYSMIDLANKNSSPGRSTRDEQYSQVALSDQPDAEAAQENSVHTTEVDEYSLVAQQSRKNNNNSSNKLAAQEQEKPKRKSGFFGGFDILSFFSSPAMLPKTRPEESPNPAAAAAAEASTASNMTRASGKLAQPKLGNNNSSSNNSSFAKQSQPSTSTLWSNGLFPSIPQKEFRPSPERRVDLFSPGPASALRSADTDDDNERSLSVSTPSRSPSPSRPLRSQPTRLGSSSAHRSPAAASTRSVSAAPSTPPEKTQTYYPSIEQKRNFTPHLRQQQSPASSLFAPRTNNAHQDNSNNNNRVNFLQVPTLQLQNEDYYQQQQHQQNHHQESSILTDGTDYERVPPRDKPSQWDRTLSPSKSCFRSPLKPTTPGRVVAFSNAANPNASIESGSSSAGGLLSLLGNGSSGSGSSSGNGGGRGKGRDEFQRFLSPADAASPSLSPGKATGTGNSAQAQRQVGNYGLNRHRNAEQGSSSTTSRVLSESTDNSSASLYPILPQWEEKSSNNSASAQPLPTLTQDSTTFLPSSLSQTTTWTREHWLHLDALATERRRDPARFCAAHFPSASTSTAAPTSSHDSNLDLALDLDKAFENHRLRGKEVAAQGASIILEPWHLEIVEAFRADLSGGGEYECVWDDAIIAKRLFALLVGEERRSAARRDRARRERDGARVGVR</sequence>
<proteinExistence type="predicted"/>
<feature type="compositionally biased region" description="Polar residues" evidence="1">
    <location>
        <begin position="408"/>
        <end position="421"/>
    </location>
</feature>
<feature type="compositionally biased region" description="Low complexity" evidence="1">
    <location>
        <begin position="548"/>
        <end position="559"/>
    </location>
</feature>
<feature type="compositionally biased region" description="Polar residues" evidence="1">
    <location>
        <begin position="504"/>
        <end position="519"/>
    </location>
</feature>
<feature type="compositionally biased region" description="Acidic residues" evidence="1">
    <location>
        <begin position="19"/>
        <end position="31"/>
    </location>
</feature>
<feature type="compositionally biased region" description="Polar residues" evidence="1">
    <location>
        <begin position="763"/>
        <end position="781"/>
    </location>
</feature>
<reference evidence="3" key="1">
    <citation type="journal article" date="2013" name="Genome Announc.">
        <title>Draft genome sequence of the grapevine dieback fungus Eutypa lata UCR-EL1.</title>
        <authorList>
            <person name="Blanco-Ulate B."/>
            <person name="Rolshausen P.E."/>
            <person name="Cantu D."/>
        </authorList>
    </citation>
    <scope>NUCLEOTIDE SEQUENCE [LARGE SCALE GENOMIC DNA]</scope>
    <source>
        <strain evidence="3">UCR-EL1</strain>
    </source>
</reference>
<organism evidence="2 3">
    <name type="scientific">Eutypa lata (strain UCR-EL1)</name>
    <name type="common">Grapevine dieback disease fungus</name>
    <name type="synonym">Eutypa armeniacae</name>
    <dbReference type="NCBI Taxonomy" id="1287681"/>
    <lineage>
        <taxon>Eukaryota</taxon>
        <taxon>Fungi</taxon>
        <taxon>Dikarya</taxon>
        <taxon>Ascomycota</taxon>
        <taxon>Pezizomycotina</taxon>
        <taxon>Sordariomycetes</taxon>
        <taxon>Xylariomycetidae</taxon>
        <taxon>Xylariales</taxon>
        <taxon>Diatrypaceae</taxon>
        <taxon>Eutypa</taxon>
    </lineage>
</organism>
<feature type="compositionally biased region" description="Low complexity" evidence="1">
    <location>
        <begin position="464"/>
        <end position="503"/>
    </location>
</feature>
<dbReference type="EMBL" id="KB706319">
    <property type="protein sequence ID" value="EMR68005.1"/>
    <property type="molecule type" value="Genomic_DNA"/>
</dbReference>
<protein>
    <submittedName>
        <fullName evidence="2">Uncharacterized protein</fullName>
    </submittedName>
</protein>
<feature type="compositionally biased region" description="Acidic residues" evidence="1">
    <location>
        <begin position="46"/>
        <end position="78"/>
    </location>
</feature>
<dbReference type="HOGENOM" id="CLU_314233_0_0_1"/>
<feature type="compositionally biased region" description="Acidic residues" evidence="1">
    <location>
        <begin position="247"/>
        <end position="258"/>
    </location>
</feature>
<feature type="compositionally biased region" description="Low complexity" evidence="1">
    <location>
        <begin position="689"/>
        <end position="701"/>
    </location>
</feature>
<feature type="compositionally biased region" description="Acidic residues" evidence="1">
    <location>
        <begin position="219"/>
        <end position="237"/>
    </location>
</feature>
<dbReference type="Proteomes" id="UP000012174">
    <property type="component" value="Unassembled WGS sequence"/>
</dbReference>
<feature type="region of interest" description="Disordered" evidence="1">
    <location>
        <begin position="1"/>
        <end position="120"/>
    </location>
</feature>
<dbReference type="OrthoDB" id="3946221at2759"/>
<accession>M7TMR1</accession>
<feature type="compositionally biased region" description="Acidic residues" evidence="1">
    <location>
        <begin position="184"/>
        <end position="197"/>
    </location>
</feature>
<feature type="region of interest" description="Disordered" evidence="1">
    <location>
        <begin position="358"/>
        <end position="560"/>
    </location>
</feature>
<feature type="compositionally biased region" description="Acidic residues" evidence="1">
    <location>
        <begin position="141"/>
        <end position="155"/>
    </location>
</feature>
<gene>
    <name evidence="2" type="ORF">UCREL1_4988</name>
</gene>
<evidence type="ECO:0000256" key="1">
    <source>
        <dbReference type="SAM" id="MobiDB-lite"/>
    </source>
</evidence>
<feature type="compositionally biased region" description="Basic and acidic residues" evidence="1">
    <location>
        <begin position="431"/>
        <end position="442"/>
    </location>
</feature>
<feature type="region of interest" description="Disordered" evidence="1">
    <location>
        <begin position="138"/>
        <end position="342"/>
    </location>
</feature>
<evidence type="ECO:0000313" key="2">
    <source>
        <dbReference type="EMBL" id="EMR68005.1"/>
    </source>
</evidence>
<feature type="compositionally biased region" description="Low complexity" evidence="1">
    <location>
        <begin position="398"/>
        <end position="407"/>
    </location>
</feature>
<dbReference type="eggNOG" id="ENOG502SYJI">
    <property type="taxonomic scope" value="Eukaryota"/>
</dbReference>
<feature type="compositionally biased region" description="Polar residues" evidence="1">
    <location>
        <begin position="706"/>
        <end position="717"/>
    </location>
</feature>
<dbReference type="KEGG" id="ela:UCREL1_4988"/>
<evidence type="ECO:0000313" key="3">
    <source>
        <dbReference type="Proteomes" id="UP000012174"/>
    </source>
</evidence>
<keyword evidence="3" id="KW-1185">Reference proteome</keyword>
<feature type="compositionally biased region" description="Basic and acidic residues" evidence="1">
    <location>
        <begin position="598"/>
        <end position="610"/>
    </location>
</feature>
<feature type="compositionally biased region" description="Basic and acidic residues" evidence="1">
    <location>
        <begin position="32"/>
        <end position="45"/>
    </location>
</feature>
<feature type="region of interest" description="Disordered" evidence="1">
    <location>
        <begin position="577"/>
        <end position="631"/>
    </location>
</feature>
<feature type="compositionally biased region" description="Gly residues" evidence="1">
    <location>
        <begin position="664"/>
        <end position="678"/>
    </location>
</feature>
<feature type="region of interest" description="Disordered" evidence="1">
    <location>
        <begin position="664"/>
        <end position="748"/>
    </location>
</feature>
<feature type="region of interest" description="Disordered" evidence="1">
    <location>
        <begin position="761"/>
        <end position="781"/>
    </location>
</feature>
<feature type="compositionally biased region" description="Low complexity" evidence="1">
    <location>
        <begin position="732"/>
        <end position="744"/>
    </location>
</feature>
<name>M7TMR1_EUTLA</name>